<dbReference type="InterPro" id="IPR008271">
    <property type="entry name" value="Ser/Thr_kinase_AS"/>
</dbReference>
<dbReference type="PROSITE" id="PS50011">
    <property type="entry name" value="PROTEIN_KINASE_DOM"/>
    <property type="match status" value="1"/>
</dbReference>
<dbReference type="STRING" id="6412.T1G2G9"/>
<keyword evidence="4" id="KW-0808">Transferase</keyword>
<gene>
    <name evidence="6" type="ORF">HELRODRAFT_76232</name>
</gene>
<dbReference type="HOGENOM" id="CLU_000288_63_0_1"/>
<dbReference type="InterPro" id="IPR011009">
    <property type="entry name" value="Kinase-like_dom_sf"/>
</dbReference>
<dbReference type="InterPro" id="IPR000719">
    <property type="entry name" value="Prot_kinase_dom"/>
</dbReference>
<feature type="non-terminal residue" evidence="6">
    <location>
        <position position="1"/>
    </location>
</feature>
<dbReference type="SUPFAM" id="SSF56112">
    <property type="entry name" value="Protein kinase-like (PK-like)"/>
    <property type="match status" value="1"/>
</dbReference>
<dbReference type="GeneID" id="20215267"/>
<feature type="domain" description="Protein kinase" evidence="5">
    <location>
        <begin position="5"/>
        <end position="261"/>
    </location>
</feature>
<dbReference type="InterPro" id="IPR017441">
    <property type="entry name" value="Protein_kinase_ATP_BS"/>
</dbReference>
<evidence type="ECO:0000256" key="4">
    <source>
        <dbReference type="RuleBase" id="RU000304"/>
    </source>
</evidence>
<keyword evidence="1 3" id="KW-0547">Nucleotide-binding</keyword>
<evidence type="ECO:0000256" key="3">
    <source>
        <dbReference type="PROSITE-ProRule" id="PRU10141"/>
    </source>
</evidence>
<proteinExistence type="inferred from homology"/>
<dbReference type="PROSITE" id="PS00108">
    <property type="entry name" value="PROTEIN_KINASE_ST"/>
    <property type="match status" value="1"/>
</dbReference>
<keyword evidence="4" id="KW-0418">Kinase</keyword>
<reference evidence="6" key="1">
    <citation type="journal article" date="2013" name="Nature">
        <title>Insights into bilaterian evolution from three spiralian genomes.</title>
        <authorList>
            <person name="Simakov O."/>
            <person name="Marletaz F."/>
            <person name="Cho S.J."/>
            <person name="Edsinger-Gonzales E."/>
            <person name="Havlak P."/>
            <person name="Hellsten U."/>
            <person name="Kuo D.H."/>
            <person name="Larsson T."/>
            <person name="Lv J."/>
            <person name="Arendt D."/>
            <person name="Savage R."/>
            <person name="Osoegawa K."/>
            <person name="de Jong P."/>
            <person name="Grimwood J."/>
            <person name="Chapman J.A."/>
            <person name="Shapiro H."/>
            <person name="Aerts A."/>
            <person name="Otillar R.P."/>
            <person name="Terry A.Y."/>
            <person name="Boore J.L."/>
            <person name="Grigoriev I.V."/>
            <person name="Lindberg D.R."/>
            <person name="Seaver E.C."/>
            <person name="Weisblat D.A."/>
            <person name="Putnam N.H."/>
            <person name="Rokhsar D.S."/>
        </authorList>
    </citation>
    <scope>NUCLEOTIDE SEQUENCE</scope>
</reference>
<accession>V3WPA9</accession>
<organism evidence="6">
    <name type="scientific">Helobdella robusta</name>
    <name type="common">Californian leech</name>
    <dbReference type="NCBI Taxonomy" id="6412"/>
    <lineage>
        <taxon>Eukaryota</taxon>
        <taxon>Metazoa</taxon>
        <taxon>Spiralia</taxon>
        <taxon>Lophotrochozoa</taxon>
        <taxon>Annelida</taxon>
        <taxon>Clitellata</taxon>
        <taxon>Hirudinea</taxon>
        <taxon>Rhynchobdellida</taxon>
        <taxon>Glossiphoniidae</taxon>
        <taxon>Helobdella</taxon>
    </lineage>
</organism>
<dbReference type="OMA" id="TIFVIRI"/>
<feature type="binding site" evidence="3">
    <location>
        <position position="34"/>
    </location>
    <ligand>
        <name>ATP</name>
        <dbReference type="ChEBI" id="CHEBI:30616"/>
    </ligand>
</feature>
<dbReference type="EMBL" id="KB096183">
    <property type="protein sequence ID" value="ESO07542.1"/>
    <property type="molecule type" value="Genomic_DNA"/>
</dbReference>
<keyword evidence="4" id="KW-0723">Serine/threonine-protein kinase</keyword>
<dbReference type="OrthoDB" id="1738954at2759"/>
<evidence type="ECO:0000256" key="2">
    <source>
        <dbReference type="ARBA" id="ARBA00022840"/>
    </source>
</evidence>
<comment type="similarity">
    <text evidence="4">Belongs to the protein kinase superfamily.</text>
</comment>
<evidence type="ECO:0000259" key="5">
    <source>
        <dbReference type="PROSITE" id="PS50011"/>
    </source>
</evidence>
<evidence type="ECO:0000256" key="1">
    <source>
        <dbReference type="ARBA" id="ARBA00022741"/>
    </source>
</evidence>
<evidence type="ECO:0000313" key="6">
    <source>
        <dbReference type="EMBL" id="ESO07542.1"/>
    </source>
</evidence>
<dbReference type="SMART" id="SM00220">
    <property type="entry name" value="S_TKc"/>
    <property type="match status" value="1"/>
</dbReference>
<name>V3WPA9_HELRO</name>
<protein>
    <recommendedName>
        <fullName evidence="5">Protein kinase domain-containing protein</fullName>
    </recommendedName>
</protein>
<dbReference type="eggNOG" id="KOG0032">
    <property type="taxonomic scope" value="Eukaryota"/>
</dbReference>
<dbReference type="Gene3D" id="1.10.510.10">
    <property type="entry name" value="Transferase(Phosphotransferase) domain 1"/>
    <property type="match status" value="1"/>
</dbReference>
<dbReference type="RefSeq" id="XP_009014153.1">
    <property type="nucleotide sequence ID" value="XM_009015905.1"/>
</dbReference>
<dbReference type="CDD" id="cd05117">
    <property type="entry name" value="STKc_CAMK"/>
    <property type="match status" value="1"/>
</dbReference>
<sequence length="275" mass="31991">LTDKYLIGNEIGIGNFSIVKECKDKKRGIVMALKIIDQNKIERNHERLMKEINIMKRLKHENILRLINKFETQEHIYLVLEYSQVGNLGEFLVNTEYYNEQDISGMLHNIATGLHYIHSNKIIHRDIKFENVLIHEDSSGSKLKICDFGLACEFSDRLTVICGTPHFIAPEMLSQHGYDCKVDIWSLGVMFYILLFGMAPFSCSSNDFNDIFERIMKNEIATPSENWSHVSPEAISLLECTFQRDVDKRYTASEILNFPWISVCYYILLEFNNLF</sequence>
<dbReference type="PANTHER" id="PTHR24347">
    <property type="entry name" value="SERINE/THREONINE-PROTEIN KINASE"/>
    <property type="match status" value="1"/>
</dbReference>
<dbReference type="PROSITE" id="PS00107">
    <property type="entry name" value="PROTEIN_KINASE_ATP"/>
    <property type="match status" value="1"/>
</dbReference>
<dbReference type="PIRSF" id="PIRSF000654">
    <property type="entry name" value="Integrin-linked_kinase"/>
    <property type="match status" value="1"/>
</dbReference>
<dbReference type="Pfam" id="PF00069">
    <property type="entry name" value="Pkinase"/>
    <property type="match status" value="1"/>
</dbReference>
<keyword evidence="2 3" id="KW-0067">ATP-binding</keyword>